<dbReference type="Pfam" id="PF13358">
    <property type="entry name" value="DDE_3"/>
    <property type="match status" value="1"/>
</dbReference>
<feature type="domain" description="Tc1-like transposase DDE" evidence="1">
    <location>
        <begin position="137"/>
        <end position="258"/>
    </location>
</feature>
<dbReference type="SUPFAM" id="SSF46689">
    <property type="entry name" value="Homeodomain-like"/>
    <property type="match status" value="1"/>
</dbReference>
<dbReference type="Gene3D" id="3.30.420.10">
    <property type="entry name" value="Ribonuclease H-like superfamily/Ribonuclease H"/>
    <property type="match status" value="1"/>
</dbReference>
<sequence>MGEHTTLEIAEIAGCAKSTASACIKAYRNGGIDALLATHHKPGREPSLNGTAISELLEGLEQGRWKRIKEIRKWLADEHSVGLSSRGVHCWLEKLGVSLKVPRKSHAKNDEGQSVRFKEGLARKLAGLGVDTVKPFRLWVVDEHRYGLISTLRRCWMLRGIRPPVPYQTKCQRGYVSGGLEVMTGRSEFLYSPTVSLHLSLEFLRQISRSDPDADRVVVWDEVGFHQKKQLAGLPDNIHLVALPPYSQELNPIEQLWD</sequence>
<dbReference type="InterPro" id="IPR038717">
    <property type="entry name" value="Tc1-like_DDE_dom"/>
</dbReference>
<dbReference type="InterPro" id="IPR025959">
    <property type="entry name" value="Winged_HTH_dom"/>
</dbReference>
<evidence type="ECO:0000259" key="1">
    <source>
        <dbReference type="Pfam" id="PF13358"/>
    </source>
</evidence>
<dbReference type="NCBIfam" id="NF033545">
    <property type="entry name" value="transpos_IS630"/>
    <property type="match status" value="1"/>
</dbReference>
<evidence type="ECO:0000313" key="3">
    <source>
        <dbReference type="EMBL" id="VGO15374.1"/>
    </source>
</evidence>
<reference evidence="3 4" key="1">
    <citation type="submission" date="2019-04" db="EMBL/GenBank/DDBJ databases">
        <authorList>
            <person name="Van Vliet M D."/>
        </authorList>
    </citation>
    <scope>NUCLEOTIDE SEQUENCE [LARGE SCALE GENOMIC DNA]</scope>
    <source>
        <strain evidence="3 4">F1</strain>
    </source>
</reference>
<dbReference type="Proteomes" id="UP000366872">
    <property type="component" value="Unassembled WGS sequence"/>
</dbReference>
<organism evidence="3 4">
    <name type="scientific">Pontiella desulfatans</name>
    <dbReference type="NCBI Taxonomy" id="2750659"/>
    <lineage>
        <taxon>Bacteria</taxon>
        <taxon>Pseudomonadati</taxon>
        <taxon>Kiritimatiellota</taxon>
        <taxon>Kiritimatiellia</taxon>
        <taxon>Kiritimatiellales</taxon>
        <taxon>Pontiellaceae</taxon>
        <taxon>Pontiella</taxon>
    </lineage>
</organism>
<dbReference type="Pfam" id="PF13592">
    <property type="entry name" value="HTH_33"/>
    <property type="match status" value="1"/>
</dbReference>
<dbReference type="InterPro" id="IPR047655">
    <property type="entry name" value="Transpos_IS630-like"/>
</dbReference>
<feature type="domain" description="Winged helix-turn helix" evidence="2">
    <location>
        <begin position="62"/>
        <end position="120"/>
    </location>
</feature>
<dbReference type="AlphaFoldDB" id="A0A6C2U7H2"/>
<accession>A0A6C2U7H2</accession>
<dbReference type="GO" id="GO:0003676">
    <property type="term" value="F:nucleic acid binding"/>
    <property type="evidence" value="ECO:0007669"/>
    <property type="project" value="InterPro"/>
</dbReference>
<dbReference type="InterPro" id="IPR036397">
    <property type="entry name" value="RNaseH_sf"/>
</dbReference>
<evidence type="ECO:0000259" key="2">
    <source>
        <dbReference type="Pfam" id="PF13592"/>
    </source>
</evidence>
<name>A0A6C2U7H2_PONDE</name>
<gene>
    <name evidence="3" type="ORF">PDESU_03957</name>
</gene>
<evidence type="ECO:0008006" key="5">
    <source>
        <dbReference type="Google" id="ProtNLM"/>
    </source>
</evidence>
<keyword evidence="4" id="KW-1185">Reference proteome</keyword>
<protein>
    <recommendedName>
        <fullName evidence="5">Tc1-like transposase DDE domain-containing protein</fullName>
    </recommendedName>
</protein>
<dbReference type="InterPro" id="IPR009057">
    <property type="entry name" value="Homeodomain-like_sf"/>
</dbReference>
<evidence type="ECO:0000313" key="4">
    <source>
        <dbReference type="Proteomes" id="UP000366872"/>
    </source>
</evidence>
<dbReference type="EMBL" id="CAAHFG010000002">
    <property type="protein sequence ID" value="VGO15374.1"/>
    <property type="molecule type" value="Genomic_DNA"/>
</dbReference>
<proteinExistence type="predicted"/>